<evidence type="ECO:0000313" key="4">
    <source>
        <dbReference type="EMBL" id="KAJ5240408.1"/>
    </source>
</evidence>
<keyword evidence="1" id="KW-0802">TPR repeat</keyword>
<dbReference type="GO" id="GO:0043531">
    <property type="term" value="F:ADP binding"/>
    <property type="evidence" value="ECO:0007669"/>
    <property type="project" value="InterPro"/>
</dbReference>
<dbReference type="Pfam" id="PF01048">
    <property type="entry name" value="PNP_UDP_1"/>
    <property type="match status" value="1"/>
</dbReference>
<feature type="repeat" description="TPR" evidence="1">
    <location>
        <begin position="796"/>
        <end position="829"/>
    </location>
</feature>
<evidence type="ECO:0000256" key="1">
    <source>
        <dbReference type="PROSITE-ProRule" id="PRU00339"/>
    </source>
</evidence>
<gene>
    <name evidence="4" type="ORF">N7469_001999</name>
</gene>
<dbReference type="SMART" id="SM00028">
    <property type="entry name" value="TPR"/>
    <property type="match status" value="10"/>
</dbReference>
<sequence>MHARTRSHDDYTVGWICALPVETAAAKLMLDKIHPPLPRLPMDQNTYIFGSIGEHNIVIASLPTGAYGNTSAATVGTQLLSSFHAIRFGLMVGIGGGVPSSSADIRLGDIVVSQPTDTSGGVVQYDLGKALSGGQSMRTGMLNRPPKVLLTALATLQAHHLTEDSRIVRFVSNLQAKLVPSKATKFMRPTQKDCLFQAEYDHIAYNTCINCDRSKLVLRPPREHQEPVIHYGLIGSANQVIKDGRRREQLARDLGIYCVEMEAAGLMNDFPCLVIRGICDYADSHKNKEWQGYAAAVAAAYAKELLLIVAIDQINCTPSVQHTLANSVHRFDVPLNLTDVPVIANFVGRQGELDQLWQYLRPTDSQSQKVAVIHGLGGIGKTQLAVRFARDHKYDFTAIFWLNGKDRDTLVQSLGSILPQLPSQSYLDEAMNDEEVEERARYVLKWLAMKGNQHWLIIFDNIDQYAPLSGHNSVEYDIAEFFPGADHGSIIITSRLQRLSELGKSFPVHRLDSKDSIQLLLQSSHLSVRNITVKDIESDPDVVALTNRLDGLPLALVIAGAFMRETGSSIAEYLQYYQESWSELQSQSYPGRQYQQGNILQTWMISYREVQKRDMSAASLLLFFACFDNRDLWYGLVKSGCHSSYVPACLKRVISSELKFKIAVQALIGFSLLEAKQQDGSYTMHPVLQAWCLHLVTTCRDLASTRFNELALISVGYSVPSSYSKNYSELQQRLIPHANYVRYRNLTDDNIAIWGALHDLGRLYYDQGKLNESEEMYQQALVGKQKNLGPEHTSTLDTVHKLGTLYSDQGRFNEAEEMYQRALSGRKKVLGLRDASTYETVNNLGVLYKDQGKFKKAEEMYQWALEGYEKTLDPFHPSALNPVNNLGFLYYQQGRLKEAEEMYQRALEGYEKTLGPDHPSTLNPVNNLGLLYSQQGRLKEAEEMYQRALEGYEKTLGPDHPSTLNPVNNLGLLYSQQGRLKEAEEMYQRALEGYEKALGPDHPSTLNPVNNLGLLYYQQEKLEEAEMMYQFCLAGKKRILGQDHISTLDTVYNLGLLYFQQGKLEEAEKMYQQALEGYEKSLGLYHRSTLTTVNNLGLLYSEQGKLKEAEEMYHRALAGKERVLGLDQISTLTTVHNLGNLYENQGRLMEAGEMFQRAMLGYGETLGPDHRRTRRLAQRLNTLSNAEIK</sequence>
<dbReference type="EMBL" id="JAPQKT010000002">
    <property type="protein sequence ID" value="KAJ5240408.1"/>
    <property type="molecule type" value="Genomic_DNA"/>
</dbReference>
<dbReference type="PRINTS" id="PR00381">
    <property type="entry name" value="KINESINLIGHT"/>
</dbReference>
<dbReference type="SUPFAM" id="SSF53167">
    <property type="entry name" value="Purine and uridine phosphorylases"/>
    <property type="match status" value="1"/>
</dbReference>
<dbReference type="SUPFAM" id="SSF48452">
    <property type="entry name" value="TPR-like"/>
    <property type="match status" value="1"/>
</dbReference>
<dbReference type="SUPFAM" id="SSF52540">
    <property type="entry name" value="P-loop containing nucleoside triphosphate hydrolases"/>
    <property type="match status" value="1"/>
</dbReference>
<dbReference type="GO" id="GO:0003824">
    <property type="term" value="F:catalytic activity"/>
    <property type="evidence" value="ECO:0007669"/>
    <property type="project" value="InterPro"/>
</dbReference>
<name>A0A9W9P9M3_PENCI</name>
<feature type="repeat" description="TPR" evidence="1">
    <location>
        <begin position="1090"/>
        <end position="1123"/>
    </location>
</feature>
<evidence type="ECO:0000259" key="3">
    <source>
        <dbReference type="Pfam" id="PF13191"/>
    </source>
</evidence>
<dbReference type="AlphaFoldDB" id="A0A9W9P9M3"/>
<comment type="caution">
    <text evidence="4">The sequence shown here is derived from an EMBL/GenBank/DDBJ whole genome shotgun (WGS) entry which is preliminary data.</text>
</comment>
<dbReference type="PROSITE" id="PS50005">
    <property type="entry name" value="TPR"/>
    <property type="match status" value="8"/>
</dbReference>
<dbReference type="PANTHER" id="PTHR46082">
    <property type="entry name" value="ATP/GTP-BINDING PROTEIN-RELATED"/>
    <property type="match status" value="1"/>
</dbReference>
<reference evidence="4" key="2">
    <citation type="journal article" date="2023" name="IMA Fungus">
        <title>Comparative genomic study of the Penicillium genus elucidates a diverse pangenome and 15 lateral gene transfer events.</title>
        <authorList>
            <person name="Petersen C."/>
            <person name="Sorensen T."/>
            <person name="Nielsen M.R."/>
            <person name="Sondergaard T.E."/>
            <person name="Sorensen J.L."/>
            <person name="Fitzpatrick D.A."/>
            <person name="Frisvad J.C."/>
            <person name="Nielsen K.L."/>
        </authorList>
    </citation>
    <scope>NUCLEOTIDE SEQUENCE</scope>
    <source>
        <strain evidence="4">IBT 23319</strain>
    </source>
</reference>
<dbReference type="Pfam" id="PF13424">
    <property type="entry name" value="TPR_12"/>
    <property type="match status" value="4"/>
</dbReference>
<feature type="domain" description="Orc1-like AAA ATPase" evidence="3">
    <location>
        <begin position="345"/>
        <end position="466"/>
    </location>
</feature>
<evidence type="ECO:0000259" key="2">
    <source>
        <dbReference type="Pfam" id="PF01048"/>
    </source>
</evidence>
<accession>A0A9W9P9M3</accession>
<keyword evidence="5" id="KW-1185">Reference proteome</keyword>
<dbReference type="Gene3D" id="3.40.50.1580">
    <property type="entry name" value="Nucleoside phosphorylase domain"/>
    <property type="match status" value="1"/>
</dbReference>
<feature type="domain" description="Nucleoside phosphorylase" evidence="2">
    <location>
        <begin position="14"/>
        <end position="298"/>
    </location>
</feature>
<dbReference type="InterPro" id="IPR019734">
    <property type="entry name" value="TPR_rpt"/>
</dbReference>
<dbReference type="Pfam" id="PF13191">
    <property type="entry name" value="AAA_16"/>
    <property type="match status" value="1"/>
</dbReference>
<dbReference type="InterPro" id="IPR041664">
    <property type="entry name" value="AAA_16"/>
</dbReference>
<feature type="repeat" description="TPR" evidence="1">
    <location>
        <begin position="880"/>
        <end position="913"/>
    </location>
</feature>
<feature type="repeat" description="TPR" evidence="1">
    <location>
        <begin position="754"/>
        <end position="787"/>
    </location>
</feature>
<feature type="repeat" description="TPR" evidence="1">
    <location>
        <begin position="838"/>
        <end position="871"/>
    </location>
</feature>
<dbReference type="RefSeq" id="XP_056503413.1">
    <property type="nucleotide sequence ID" value="XM_056640919.1"/>
</dbReference>
<dbReference type="PANTHER" id="PTHR46082:SF6">
    <property type="entry name" value="AAA+ ATPASE DOMAIN-CONTAINING PROTEIN-RELATED"/>
    <property type="match status" value="1"/>
</dbReference>
<dbReference type="Pfam" id="PF13374">
    <property type="entry name" value="TPR_10"/>
    <property type="match status" value="2"/>
</dbReference>
<organism evidence="4 5">
    <name type="scientific">Penicillium citrinum</name>
    <dbReference type="NCBI Taxonomy" id="5077"/>
    <lineage>
        <taxon>Eukaryota</taxon>
        <taxon>Fungi</taxon>
        <taxon>Dikarya</taxon>
        <taxon>Ascomycota</taxon>
        <taxon>Pezizomycotina</taxon>
        <taxon>Eurotiomycetes</taxon>
        <taxon>Eurotiomycetidae</taxon>
        <taxon>Eurotiales</taxon>
        <taxon>Aspergillaceae</taxon>
        <taxon>Penicillium</taxon>
    </lineage>
</organism>
<evidence type="ECO:0000313" key="5">
    <source>
        <dbReference type="Proteomes" id="UP001147733"/>
    </source>
</evidence>
<feature type="repeat" description="TPR" evidence="1">
    <location>
        <begin position="1048"/>
        <end position="1081"/>
    </location>
</feature>
<dbReference type="Gene3D" id="3.40.50.300">
    <property type="entry name" value="P-loop containing nucleotide triphosphate hydrolases"/>
    <property type="match status" value="1"/>
</dbReference>
<reference evidence="4" key="1">
    <citation type="submission" date="2022-11" db="EMBL/GenBank/DDBJ databases">
        <authorList>
            <person name="Petersen C."/>
        </authorList>
    </citation>
    <scope>NUCLEOTIDE SEQUENCE</scope>
    <source>
        <strain evidence="4">IBT 23319</strain>
    </source>
</reference>
<dbReference type="InterPro" id="IPR000845">
    <property type="entry name" value="Nucleoside_phosphorylase_d"/>
</dbReference>
<dbReference type="GeneID" id="81380086"/>
<feature type="repeat" description="TPR" evidence="1">
    <location>
        <begin position="922"/>
        <end position="955"/>
    </location>
</feature>
<dbReference type="Gene3D" id="1.25.40.10">
    <property type="entry name" value="Tetratricopeptide repeat domain"/>
    <property type="match status" value="3"/>
</dbReference>
<dbReference type="InterPro" id="IPR027417">
    <property type="entry name" value="P-loop_NTPase"/>
</dbReference>
<protein>
    <submittedName>
        <fullName evidence="4">Uncharacterized protein</fullName>
    </submittedName>
</protein>
<dbReference type="NCBIfam" id="NF040586">
    <property type="entry name" value="FxSxx_TPR"/>
    <property type="match status" value="1"/>
</dbReference>
<dbReference type="GO" id="GO:0009116">
    <property type="term" value="P:nucleoside metabolic process"/>
    <property type="evidence" value="ECO:0007669"/>
    <property type="project" value="InterPro"/>
</dbReference>
<proteinExistence type="predicted"/>
<dbReference type="InterPro" id="IPR035994">
    <property type="entry name" value="Nucleoside_phosphorylase_sf"/>
</dbReference>
<feature type="repeat" description="TPR" evidence="1">
    <location>
        <begin position="964"/>
        <end position="997"/>
    </location>
</feature>
<dbReference type="Proteomes" id="UP001147733">
    <property type="component" value="Unassembled WGS sequence"/>
</dbReference>
<dbReference type="InterPro" id="IPR053137">
    <property type="entry name" value="NLR-like"/>
</dbReference>
<dbReference type="PROSITE" id="PS50293">
    <property type="entry name" value="TPR_REGION"/>
    <property type="match status" value="1"/>
</dbReference>
<dbReference type="OrthoDB" id="1658288at2759"/>
<dbReference type="InterPro" id="IPR011990">
    <property type="entry name" value="TPR-like_helical_dom_sf"/>
</dbReference>